<feature type="domain" description="DUF1206" evidence="2">
    <location>
        <begin position="14"/>
        <end position="79"/>
    </location>
</feature>
<comment type="caution">
    <text evidence="3">The sequence shown here is derived from an EMBL/GenBank/DDBJ whole genome shotgun (WGS) entry which is preliminary data.</text>
</comment>
<dbReference type="Proteomes" id="UP000028643">
    <property type="component" value="Unassembled WGS sequence"/>
</dbReference>
<dbReference type="PATRIC" id="fig|317.174.peg.5984"/>
<evidence type="ECO:0000256" key="1">
    <source>
        <dbReference type="SAM" id="Phobius"/>
    </source>
</evidence>
<keyword evidence="1" id="KW-0472">Membrane</keyword>
<organism evidence="3 4">
    <name type="scientific">Pseudomonas syringae</name>
    <dbReference type="NCBI Taxonomy" id="317"/>
    <lineage>
        <taxon>Bacteria</taxon>
        <taxon>Pseudomonadati</taxon>
        <taxon>Pseudomonadota</taxon>
        <taxon>Gammaproteobacteria</taxon>
        <taxon>Pseudomonadales</taxon>
        <taxon>Pseudomonadaceae</taxon>
        <taxon>Pseudomonas</taxon>
    </lineage>
</organism>
<dbReference type="EMBL" id="JPQT01000163">
    <property type="protein sequence ID" value="KFE44537.1"/>
    <property type="molecule type" value="Genomic_DNA"/>
</dbReference>
<feature type="transmembrane region" description="Helical" evidence="1">
    <location>
        <begin position="54"/>
        <end position="75"/>
    </location>
</feature>
<dbReference type="Pfam" id="PF06724">
    <property type="entry name" value="DUF1206"/>
    <property type="match status" value="3"/>
</dbReference>
<evidence type="ECO:0000259" key="2">
    <source>
        <dbReference type="Pfam" id="PF06724"/>
    </source>
</evidence>
<dbReference type="InterPro" id="IPR009597">
    <property type="entry name" value="DUF1206"/>
</dbReference>
<feature type="transmembrane region" description="Helical" evidence="1">
    <location>
        <begin position="15"/>
        <end position="34"/>
    </location>
</feature>
<sequence length="279" mass="29864">MSPNRGLVLLARGGYAARGLVYLIIGFFALLAALGSGQPADSHSSLEKLLGQPFGHALVGIVVVGLIAFSAWRLLQATRDVDHHGTGFKGIAIRAGLLAGAVSNALLAFFALSLLISGLKSSSGSKDGGKTEDFLTTLLSWDHSNLLIYVVALVPLVVGIIHIVKGWKATFEKYFEADEQVMRYVRPISRFGLIARGVAFIEISALLAVSGSSYQAMHPPGMKDAMNGLQNLPMGWLVLSVVAVGLMAFAVYSFAEAMWRRINMDVPDAPHSFKKHVGM</sequence>
<evidence type="ECO:0000313" key="3">
    <source>
        <dbReference type="EMBL" id="KFE44537.1"/>
    </source>
</evidence>
<proteinExistence type="predicted"/>
<protein>
    <submittedName>
        <fullName evidence="3">Membrane protein</fullName>
    </submittedName>
</protein>
<dbReference type="AlphaFoldDB" id="A0A085UMX4"/>
<feature type="transmembrane region" description="Helical" evidence="1">
    <location>
        <begin position="146"/>
        <end position="164"/>
    </location>
</feature>
<dbReference type="RefSeq" id="WP_020293143.1">
    <property type="nucleotide sequence ID" value="NZ_JPQT01000163.1"/>
</dbReference>
<reference evidence="3 4" key="1">
    <citation type="submission" date="2014-07" db="EMBL/GenBank/DDBJ databases">
        <title>Draft Genome Sequences of Environmental Pseudomonas syringae strains.</title>
        <authorList>
            <person name="Baltrus D.A."/>
            <person name="Berge O."/>
            <person name="Morris C."/>
        </authorList>
    </citation>
    <scope>NUCLEOTIDE SEQUENCE [LARGE SCALE GENOMIC DNA]</scope>
    <source>
        <strain evidence="3 4">CEB003</strain>
    </source>
</reference>
<gene>
    <name evidence="3" type="ORF">IV02_29320</name>
</gene>
<feature type="domain" description="DUF1206" evidence="2">
    <location>
        <begin position="191"/>
        <end position="260"/>
    </location>
</feature>
<name>A0A085UMX4_PSESX</name>
<evidence type="ECO:0000313" key="4">
    <source>
        <dbReference type="Proteomes" id="UP000028643"/>
    </source>
</evidence>
<feature type="transmembrane region" description="Helical" evidence="1">
    <location>
        <begin position="234"/>
        <end position="255"/>
    </location>
</feature>
<feature type="domain" description="DUF1206" evidence="2">
    <location>
        <begin position="95"/>
        <end position="168"/>
    </location>
</feature>
<keyword evidence="1" id="KW-1133">Transmembrane helix</keyword>
<keyword evidence="1" id="KW-0812">Transmembrane</keyword>
<accession>A0A085UMX4</accession>
<feature type="transmembrane region" description="Helical" evidence="1">
    <location>
        <begin position="95"/>
        <end position="116"/>
    </location>
</feature>
<feature type="transmembrane region" description="Helical" evidence="1">
    <location>
        <begin position="193"/>
        <end position="214"/>
    </location>
</feature>